<dbReference type="AlphaFoldDB" id="B5XN29"/>
<evidence type="ECO:0000313" key="1">
    <source>
        <dbReference type="EMBL" id="ACI10542.1"/>
    </source>
</evidence>
<dbReference type="KEGG" id="kpe:KPK_0226"/>
<dbReference type="HOGENOM" id="CLU_3328983_0_0_6"/>
<dbReference type="BioCyc" id="KPNE507522:GI0B-226-MONOMER"/>
<reference evidence="1 2" key="1">
    <citation type="journal article" date="2008" name="PLoS Genet.">
        <title>Complete genome sequence of the N2-fixing broad host range endophyte Klebsiella pneumoniae 342 and virulence predictions verified in mice.</title>
        <authorList>
            <person name="Fouts D.E."/>
            <person name="Tyler H.L."/>
            <person name="DeBoy R.T."/>
            <person name="Daugherty S."/>
            <person name="Ren Q."/>
            <person name="Badger J.H."/>
            <person name="Durkin A.S."/>
            <person name="Huot H."/>
            <person name="Shrivastava S."/>
            <person name="Kothari S."/>
            <person name="Dodson R.J."/>
            <person name="Mohamoud Y."/>
            <person name="Khouri H."/>
            <person name="Roesch L.F."/>
            <person name="Krogfelt K.A."/>
            <person name="Struve C."/>
            <person name="Triplett E.W."/>
            <person name="Methe B.A."/>
        </authorList>
    </citation>
    <scope>NUCLEOTIDE SEQUENCE [LARGE SCALE GENOMIC DNA]</scope>
    <source>
        <strain evidence="1 2">342</strain>
    </source>
</reference>
<dbReference type="Proteomes" id="UP000001734">
    <property type="component" value="Chromosome"/>
</dbReference>
<gene>
    <name evidence="1" type="ordered locus">KPK_0226</name>
</gene>
<proteinExistence type="predicted"/>
<accession>B5XN29</accession>
<dbReference type="EMBL" id="CP000964">
    <property type="protein sequence ID" value="ACI10542.1"/>
    <property type="molecule type" value="Genomic_DNA"/>
</dbReference>
<sequence>MPTVGRRGDFPGVCATARKYPVTSSLAGVGEGFEYIISLKRPALKD</sequence>
<evidence type="ECO:0000313" key="2">
    <source>
        <dbReference type="Proteomes" id="UP000001734"/>
    </source>
</evidence>
<protein>
    <submittedName>
        <fullName evidence="1">Uncharacterized protein</fullName>
    </submittedName>
</protein>
<name>B5XN29_KLEV3</name>
<organism evidence="1 2">
    <name type="scientific">Klebsiella variicola (strain 342)</name>
    <name type="common">Klebsiella pneumoniae</name>
    <dbReference type="NCBI Taxonomy" id="507522"/>
    <lineage>
        <taxon>Bacteria</taxon>
        <taxon>Pseudomonadati</taxon>
        <taxon>Pseudomonadota</taxon>
        <taxon>Gammaproteobacteria</taxon>
        <taxon>Enterobacterales</taxon>
        <taxon>Enterobacteriaceae</taxon>
        <taxon>Klebsiella/Raoultella group</taxon>
        <taxon>Klebsiella</taxon>
        <taxon>Klebsiella pneumoniae complex</taxon>
    </lineage>
</organism>